<accession>A0A5M5LZ34</accession>
<dbReference type="RefSeq" id="WP_004305779.1">
    <property type="nucleotide sequence ID" value="NZ_CABKQC010000007.1"/>
</dbReference>
<gene>
    <name evidence="1" type="ORF">F3B85_18355</name>
</gene>
<proteinExistence type="predicted"/>
<sequence>MSTYVIKYIEVKEKAEWKPLLWYSKSFDKHYPKDEDKEKEVLCHYQSFVENLSGFRQYLNDSDFSERGLPSDCSQPIRKDIESVKHKWGTSYYTLNELSIAIEKEETQMLKYIHKAIDMKMLYRLNNIELLLTDNSKKLKVSDGESNFLEELSLEDLYSESMEIINQLKYIHNVVRYLVNEIFGYINDDKIRVIFYIE</sequence>
<evidence type="ECO:0000313" key="2">
    <source>
        <dbReference type="Proteomes" id="UP000478493"/>
    </source>
</evidence>
<reference evidence="1 2" key="1">
    <citation type="journal article" date="2019" name="Nat. Med.">
        <title>A library of human gut bacterial isolates paired with longitudinal multiomics data enables mechanistic microbiome research.</title>
        <authorList>
            <person name="Poyet M."/>
            <person name="Groussin M."/>
            <person name="Gibbons S.M."/>
            <person name="Avila-Pacheco J."/>
            <person name="Jiang X."/>
            <person name="Kearney S.M."/>
            <person name="Perrotta A.R."/>
            <person name="Berdy B."/>
            <person name="Zhao S."/>
            <person name="Lieberman T.D."/>
            <person name="Swanson P.K."/>
            <person name="Smith M."/>
            <person name="Roesemann S."/>
            <person name="Alexander J.E."/>
            <person name="Rich S.A."/>
            <person name="Livny J."/>
            <person name="Vlamakis H."/>
            <person name="Clish C."/>
            <person name="Bullock K."/>
            <person name="Deik A."/>
            <person name="Scott J."/>
            <person name="Pierce K.A."/>
            <person name="Xavier R.J."/>
            <person name="Alm E.J."/>
        </authorList>
    </citation>
    <scope>NUCLEOTIDE SEQUENCE [LARGE SCALE GENOMIC DNA]</scope>
    <source>
        <strain evidence="1 2">BIOML-A41</strain>
    </source>
</reference>
<dbReference type="AlphaFoldDB" id="A0A5M5LZ34"/>
<protein>
    <submittedName>
        <fullName evidence="1">Uncharacterized protein</fullName>
    </submittedName>
</protein>
<dbReference type="EMBL" id="VWGP01000015">
    <property type="protein sequence ID" value="KAA4532127.1"/>
    <property type="molecule type" value="Genomic_DNA"/>
</dbReference>
<organism evidence="1 2">
    <name type="scientific">Bacteroides ovatus</name>
    <dbReference type="NCBI Taxonomy" id="28116"/>
    <lineage>
        <taxon>Bacteria</taxon>
        <taxon>Pseudomonadati</taxon>
        <taxon>Bacteroidota</taxon>
        <taxon>Bacteroidia</taxon>
        <taxon>Bacteroidales</taxon>
        <taxon>Bacteroidaceae</taxon>
        <taxon>Bacteroides</taxon>
    </lineage>
</organism>
<name>A0A5M5LZ34_BACOV</name>
<comment type="caution">
    <text evidence="1">The sequence shown here is derived from an EMBL/GenBank/DDBJ whole genome shotgun (WGS) entry which is preliminary data.</text>
</comment>
<dbReference type="Proteomes" id="UP000478493">
    <property type="component" value="Unassembled WGS sequence"/>
</dbReference>
<evidence type="ECO:0000313" key="1">
    <source>
        <dbReference type="EMBL" id="KAA4532127.1"/>
    </source>
</evidence>